<protein>
    <submittedName>
        <fullName evidence="2">ABC transporter substrate-binding protein</fullName>
    </submittedName>
</protein>
<accession>A0ABU8WWM2</accession>
<dbReference type="Proteomes" id="UP001385892">
    <property type="component" value="Unassembled WGS sequence"/>
</dbReference>
<dbReference type="Pfam" id="PF04392">
    <property type="entry name" value="ABC_sub_bind"/>
    <property type="match status" value="1"/>
</dbReference>
<reference evidence="2 3" key="1">
    <citation type="submission" date="2024-03" db="EMBL/GenBank/DDBJ databases">
        <title>Novel species of the genus Variovorax.</title>
        <authorList>
            <person name="Liu Q."/>
            <person name="Xin Y.-H."/>
        </authorList>
    </citation>
    <scope>NUCLEOTIDE SEQUENCE [LARGE SCALE GENOMIC DNA]</scope>
    <source>
        <strain evidence="2 3">KACC 18900</strain>
    </source>
</reference>
<evidence type="ECO:0000313" key="2">
    <source>
        <dbReference type="EMBL" id="MEJ8851814.1"/>
    </source>
</evidence>
<organism evidence="2 3">
    <name type="scientific">Variovorax rhizosphaerae</name>
    <dbReference type="NCBI Taxonomy" id="1836200"/>
    <lineage>
        <taxon>Bacteria</taxon>
        <taxon>Pseudomonadati</taxon>
        <taxon>Pseudomonadota</taxon>
        <taxon>Betaproteobacteria</taxon>
        <taxon>Burkholderiales</taxon>
        <taxon>Comamonadaceae</taxon>
        <taxon>Variovorax</taxon>
    </lineage>
</organism>
<keyword evidence="3" id="KW-1185">Reference proteome</keyword>
<dbReference type="SUPFAM" id="SSF53822">
    <property type="entry name" value="Periplasmic binding protein-like I"/>
    <property type="match status" value="1"/>
</dbReference>
<feature type="chain" id="PRO_5045923306" evidence="1">
    <location>
        <begin position="25"/>
        <end position="330"/>
    </location>
</feature>
<sequence>MKRRTACNAMLLVMAALSSRMPRAQVVGRPARLAFLVEPALEAPLQQAIVKALLEGLRALGYVEGRNFSIEFRSADGNFSRLPTMAEELLRQRPDVLVTAWPASAMAAKEATRTVPVVAVSVDNPVAMGLAQSFSRPGGNITGIGSWALEIVAKRLQVLREFVPTARRVGILFNPDAVGPGGLEPALTNWQKGLGLAIHPYPARGPTDFDGAFAAMVRDGIGGLLVFADSNTYTHRVLLNQMCLQRRMPSVWGGRDFMTGGALASYQSDFPDMFRRSAALIGKILKGAKPGEVPFEQSSKLELVIDAKAARALGVVVPPALLLSADHVIE</sequence>
<dbReference type="CDD" id="cd06325">
    <property type="entry name" value="PBP1_ABC_unchar_transporter"/>
    <property type="match status" value="1"/>
</dbReference>
<evidence type="ECO:0000256" key="1">
    <source>
        <dbReference type="SAM" id="SignalP"/>
    </source>
</evidence>
<dbReference type="EMBL" id="JBBKZT010000027">
    <property type="protein sequence ID" value="MEJ8851814.1"/>
    <property type="molecule type" value="Genomic_DNA"/>
</dbReference>
<evidence type="ECO:0000313" key="3">
    <source>
        <dbReference type="Proteomes" id="UP001385892"/>
    </source>
</evidence>
<dbReference type="Gene3D" id="3.40.50.2300">
    <property type="match status" value="2"/>
</dbReference>
<dbReference type="RefSeq" id="WP_340347585.1">
    <property type="nucleotide sequence ID" value="NZ_JBBKZT010000027.1"/>
</dbReference>
<proteinExistence type="predicted"/>
<gene>
    <name evidence="2" type="ORF">WKW82_34650</name>
</gene>
<dbReference type="PANTHER" id="PTHR35271">
    <property type="entry name" value="ABC TRANSPORTER, SUBSTRATE-BINDING LIPOPROTEIN-RELATED"/>
    <property type="match status" value="1"/>
</dbReference>
<name>A0ABU8WWM2_9BURK</name>
<dbReference type="InterPro" id="IPR007487">
    <property type="entry name" value="ABC_transpt-TYRBP-like"/>
</dbReference>
<comment type="caution">
    <text evidence="2">The sequence shown here is derived from an EMBL/GenBank/DDBJ whole genome shotgun (WGS) entry which is preliminary data.</text>
</comment>
<feature type="signal peptide" evidence="1">
    <location>
        <begin position="1"/>
        <end position="24"/>
    </location>
</feature>
<keyword evidence="1" id="KW-0732">Signal</keyword>
<dbReference type="PANTHER" id="PTHR35271:SF1">
    <property type="entry name" value="ABC TRANSPORTER, SUBSTRATE-BINDING LIPOPROTEIN"/>
    <property type="match status" value="1"/>
</dbReference>
<dbReference type="InterPro" id="IPR028082">
    <property type="entry name" value="Peripla_BP_I"/>
</dbReference>